<comment type="pathway">
    <text evidence="1">Protein modification; protein ubiquitination.</text>
</comment>
<dbReference type="Proteomes" id="UP001163046">
    <property type="component" value="Unassembled WGS sequence"/>
</dbReference>
<dbReference type="EMBL" id="MU827781">
    <property type="protein sequence ID" value="KAJ7337040.1"/>
    <property type="molecule type" value="Genomic_DNA"/>
</dbReference>
<proteinExistence type="predicted"/>
<dbReference type="OrthoDB" id="722566at2759"/>
<evidence type="ECO:0000256" key="1">
    <source>
        <dbReference type="ARBA" id="ARBA00004906"/>
    </source>
</evidence>
<dbReference type="PANTHER" id="PTHR10706:SF130">
    <property type="entry name" value="F-BOX ONLY PROTEIN 31"/>
    <property type="match status" value="1"/>
</dbReference>
<keyword evidence="4" id="KW-1185">Reference proteome</keyword>
<evidence type="ECO:0000313" key="4">
    <source>
        <dbReference type="Proteomes" id="UP001163046"/>
    </source>
</evidence>
<reference evidence="3" key="1">
    <citation type="submission" date="2023-01" db="EMBL/GenBank/DDBJ databases">
        <title>Genome assembly of the deep-sea coral Lophelia pertusa.</title>
        <authorList>
            <person name="Herrera S."/>
            <person name="Cordes E."/>
        </authorList>
    </citation>
    <scope>NUCLEOTIDE SEQUENCE</scope>
    <source>
        <strain evidence="3">USNM1676648</strain>
        <tissue evidence="3">Polyp</tissue>
    </source>
</reference>
<name>A0A9X0CF91_9CNID</name>
<evidence type="ECO:0000256" key="2">
    <source>
        <dbReference type="ARBA" id="ARBA00022786"/>
    </source>
</evidence>
<sequence length="123" mass="13798">MVQLVLMRYVTMHSLHRQPLQFEALEIPRRTLDDIVMTPGVFKGTYSSHGVELVMVTVVDQKMIGTKITGDPNVPGGQVTFDVDLRRPVTDDVQPPQGEPGQCHVREFTLPSAYEARYTKLSS</sequence>
<comment type="caution">
    <text evidence="3">The sequence shown here is derived from an EMBL/GenBank/DDBJ whole genome shotgun (WGS) entry which is preliminary data.</text>
</comment>
<keyword evidence="2" id="KW-0833">Ubl conjugation pathway</keyword>
<dbReference type="InterPro" id="IPR045048">
    <property type="entry name" value="FBXO31/39"/>
</dbReference>
<dbReference type="Pfam" id="PF12014">
    <property type="entry name" value="Cyclin_D1_bind"/>
    <property type="match status" value="1"/>
</dbReference>
<accession>A0A9X0CF91</accession>
<protein>
    <submittedName>
        <fullName evidence="3">F-box only protein 31</fullName>
    </submittedName>
</protein>
<dbReference type="AlphaFoldDB" id="A0A9X0CF91"/>
<gene>
    <name evidence="3" type="primary">FBXO31_1</name>
    <name evidence="3" type="ORF">OS493_009890</name>
</gene>
<dbReference type="PANTHER" id="PTHR10706">
    <property type="entry name" value="F-BOX FAMILY PROTEIN"/>
    <property type="match status" value="1"/>
</dbReference>
<evidence type="ECO:0000313" key="3">
    <source>
        <dbReference type="EMBL" id="KAJ7337040.1"/>
    </source>
</evidence>
<organism evidence="3 4">
    <name type="scientific">Desmophyllum pertusum</name>
    <dbReference type="NCBI Taxonomy" id="174260"/>
    <lineage>
        <taxon>Eukaryota</taxon>
        <taxon>Metazoa</taxon>
        <taxon>Cnidaria</taxon>
        <taxon>Anthozoa</taxon>
        <taxon>Hexacorallia</taxon>
        <taxon>Scleractinia</taxon>
        <taxon>Caryophylliina</taxon>
        <taxon>Caryophylliidae</taxon>
        <taxon>Desmophyllum</taxon>
    </lineage>
</organism>